<gene>
    <name evidence="1" type="ORF">BOLC7T45252H</name>
</gene>
<reference evidence="1" key="1">
    <citation type="submission" date="2018-11" db="EMBL/GenBank/DDBJ databases">
        <authorList>
            <consortium name="Genoscope - CEA"/>
            <person name="William W."/>
        </authorList>
    </citation>
    <scope>NUCLEOTIDE SEQUENCE</scope>
</reference>
<organism evidence="1">
    <name type="scientific">Brassica oleracea</name>
    <name type="common">Wild cabbage</name>
    <dbReference type="NCBI Taxonomy" id="3712"/>
    <lineage>
        <taxon>Eukaryota</taxon>
        <taxon>Viridiplantae</taxon>
        <taxon>Streptophyta</taxon>
        <taxon>Embryophyta</taxon>
        <taxon>Tracheophyta</taxon>
        <taxon>Spermatophyta</taxon>
        <taxon>Magnoliopsida</taxon>
        <taxon>eudicotyledons</taxon>
        <taxon>Gunneridae</taxon>
        <taxon>Pentapetalae</taxon>
        <taxon>rosids</taxon>
        <taxon>malvids</taxon>
        <taxon>Brassicales</taxon>
        <taxon>Brassicaceae</taxon>
        <taxon>Brassiceae</taxon>
        <taxon>Brassica</taxon>
    </lineage>
</organism>
<protein>
    <submittedName>
        <fullName evidence="1">Uncharacterized protein</fullName>
    </submittedName>
</protein>
<dbReference type="EMBL" id="LR031876">
    <property type="protein sequence ID" value="VDD39692.1"/>
    <property type="molecule type" value="Genomic_DNA"/>
</dbReference>
<dbReference type="AlphaFoldDB" id="A0A3P6F5M4"/>
<evidence type="ECO:0000313" key="1">
    <source>
        <dbReference type="EMBL" id="VDD39692.1"/>
    </source>
</evidence>
<name>A0A3P6F5M4_BRAOL</name>
<sequence>MSLIALEFSYLHDVKVPGGDDKLDGNAALNKFSSHMY</sequence>
<accession>A0A3P6F5M4</accession>
<proteinExistence type="predicted"/>